<dbReference type="InterPro" id="IPR036388">
    <property type="entry name" value="WH-like_DNA-bd_sf"/>
</dbReference>
<dbReference type="InterPro" id="IPR000847">
    <property type="entry name" value="LysR_HTH_N"/>
</dbReference>
<dbReference type="EMBL" id="BQKV01000018">
    <property type="protein sequence ID" value="GJN63802.1"/>
    <property type="molecule type" value="Genomic_DNA"/>
</dbReference>
<dbReference type="PRINTS" id="PR00039">
    <property type="entry name" value="HTHLYSR"/>
</dbReference>
<dbReference type="Gene3D" id="1.10.10.10">
    <property type="entry name" value="Winged helix-like DNA-binding domain superfamily/Winged helix DNA-binding domain"/>
    <property type="match status" value="1"/>
</dbReference>
<dbReference type="PANTHER" id="PTHR30346:SF28">
    <property type="entry name" value="HTH-TYPE TRANSCRIPTIONAL REGULATOR CYNR"/>
    <property type="match status" value="1"/>
</dbReference>
<evidence type="ECO:0000259" key="5">
    <source>
        <dbReference type="PROSITE" id="PS50931"/>
    </source>
</evidence>
<protein>
    <submittedName>
        <fullName evidence="6">LysR family transcriptional regulator</fullName>
    </submittedName>
</protein>
<keyword evidence="4" id="KW-0804">Transcription</keyword>
<dbReference type="GO" id="GO:0032993">
    <property type="term" value="C:protein-DNA complex"/>
    <property type="evidence" value="ECO:0007669"/>
    <property type="project" value="TreeGrafter"/>
</dbReference>
<comment type="similarity">
    <text evidence="1">Belongs to the LysR transcriptional regulatory family.</text>
</comment>
<accession>A0AA37IWP6</accession>
<dbReference type="PROSITE" id="PS50931">
    <property type="entry name" value="HTH_LYSR"/>
    <property type="match status" value="1"/>
</dbReference>
<evidence type="ECO:0000256" key="3">
    <source>
        <dbReference type="ARBA" id="ARBA00023125"/>
    </source>
</evidence>
<dbReference type="RefSeq" id="WP_238315995.1">
    <property type="nucleotide sequence ID" value="NZ_BQKV01000018.1"/>
</dbReference>
<evidence type="ECO:0000313" key="6">
    <source>
        <dbReference type="EMBL" id="GJN63802.1"/>
    </source>
</evidence>
<dbReference type="SUPFAM" id="SSF53850">
    <property type="entry name" value="Periplasmic binding protein-like II"/>
    <property type="match status" value="1"/>
</dbReference>
<dbReference type="InterPro" id="IPR036390">
    <property type="entry name" value="WH_DNA-bd_sf"/>
</dbReference>
<dbReference type="GO" id="GO:0003677">
    <property type="term" value="F:DNA binding"/>
    <property type="evidence" value="ECO:0007669"/>
    <property type="project" value="UniProtKB-KW"/>
</dbReference>
<dbReference type="Gene3D" id="3.40.190.10">
    <property type="entry name" value="Periplasmic binding protein-like II"/>
    <property type="match status" value="2"/>
</dbReference>
<dbReference type="AlphaFoldDB" id="A0AA37IWP6"/>
<dbReference type="Proteomes" id="UP001055185">
    <property type="component" value="Unassembled WGS sequence"/>
</dbReference>
<keyword evidence="2" id="KW-0805">Transcription regulation</keyword>
<organism evidence="6 7">
    <name type="scientific">Faecalibacterium gallinarum</name>
    <dbReference type="NCBI Taxonomy" id="2903556"/>
    <lineage>
        <taxon>Bacteria</taxon>
        <taxon>Bacillati</taxon>
        <taxon>Bacillota</taxon>
        <taxon>Clostridia</taxon>
        <taxon>Eubacteriales</taxon>
        <taxon>Oscillospiraceae</taxon>
        <taxon>Faecalibacterium</taxon>
    </lineage>
</organism>
<dbReference type="Pfam" id="PF03466">
    <property type="entry name" value="LysR_substrate"/>
    <property type="match status" value="1"/>
</dbReference>
<keyword evidence="7" id="KW-1185">Reference proteome</keyword>
<dbReference type="GO" id="GO:0003700">
    <property type="term" value="F:DNA-binding transcription factor activity"/>
    <property type="evidence" value="ECO:0007669"/>
    <property type="project" value="InterPro"/>
</dbReference>
<evidence type="ECO:0000313" key="7">
    <source>
        <dbReference type="Proteomes" id="UP001055185"/>
    </source>
</evidence>
<comment type="caution">
    <text evidence="6">The sequence shown here is derived from an EMBL/GenBank/DDBJ whole genome shotgun (WGS) entry which is preliminary data.</text>
</comment>
<evidence type="ECO:0000256" key="4">
    <source>
        <dbReference type="ARBA" id="ARBA00023163"/>
    </source>
</evidence>
<reference evidence="6" key="1">
    <citation type="journal article" date="2022" name="Int. J. Syst. Evol. Microbiol.">
        <title>Genome-based, phenotypic and chemotaxonomic classification of Faecalibacterium strains: proposal of three novel species Faecalibacterium duncaniae sp. nov., Faecalibacterium hattorii sp. nov. and Faecalibacterium gallinarum sp. nov. .</title>
        <authorList>
            <person name="Sakamoto M."/>
            <person name="Sakurai N."/>
            <person name="Tanno H."/>
            <person name="Iino T."/>
            <person name="Ohkuma M."/>
            <person name="Endo A."/>
        </authorList>
    </citation>
    <scope>NUCLEOTIDE SEQUENCE</scope>
    <source>
        <strain evidence="6">JCM 17207</strain>
    </source>
</reference>
<dbReference type="Pfam" id="PF00126">
    <property type="entry name" value="HTH_1"/>
    <property type="match status" value="1"/>
</dbReference>
<keyword evidence="3" id="KW-0238">DNA-binding</keyword>
<dbReference type="FunFam" id="1.10.10.10:FF:000001">
    <property type="entry name" value="LysR family transcriptional regulator"/>
    <property type="match status" value="1"/>
</dbReference>
<name>A0AA37IWP6_9FIRM</name>
<feature type="domain" description="HTH lysR-type" evidence="5">
    <location>
        <begin position="1"/>
        <end position="57"/>
    </location>
</feature>
<proteinExistence type="inferred from homology"/>
<dbReference type="SUPFAM" id="SSF46785">
    <property type="entry name" value="Winged helix' DNA-binding domain"/>
    <property type="match status" value="1"/>
</dbReference>
<dbReference type="CDD" id="cd05466">
    <property type="entry name" value="PBP2_LTTR_substrate"/>
    <property type="match status" value="1"/>
</dbReference>
<dbReference type="InterPro" id="IPR005119">
    <property type="entry name" value="LysR_subst-bd"/>
</dbReference>
<evidence type="ECO:0000256" key="1">
    <source>
        <dbReference type="ARBA" id="ARBA00009437"/>
    </source>
</evidence>
<gene>
    <name evidence="6" type="ORF">JCM17207_04270</name>
</gene>
<sequence length="296" mass="33783">MLRQIQYFQAVVRNNSFSEAAEECHISQSAISQQVQALERELGFRLLERKNRRFTLTPAGEYFYQKSLILVADYERICRESARIAHGKNASLRVGCLRSYSGREFYRAVEQFAREYPDVSLEIQQGNHEELYRMLQEERLDLALNDQRRAFSDAFVNLILATAASAVELSAHSPLAELKEIEPRELKNLPCILVASKEQQETEREYYRDIVGFPGEFLCAETLEAARLLAVSGRGFLPVEGSGGADDRDGGLVRIPLVRGGEQITRNYCAFWKKDNSGYYVETFAEILKQQYKAAE</sequence>
<dbReference type="PANTHER" id="PTHR30346">
    <property type="entry name" value="TRANSCRIPTIONAL DUAL REGULATOR HCAR-RELATED"/>
    <property type="match status" value="1"/>
</dbReference>
<evidence type="ECO:0000256" key="2">
    <source>
        <dbReference type="ARBA" id="ARBA00023015"/>
    </source>
</evidence>